<dbReference type="Proteomes" id="UP000239907">
    <property type="component" value="Unassembled WGS sequence"/>
</dbReference>
<feature type="transmembrane region" description="Helical" evidence="8">
    <location>
        <begin position="137"/>
        <end position="159"/>
    </location>
</feature>
<evidence type="ECO:0000256" key="3">
    <source>
        <dbReference type="ARBA" id="ARBA00022448"/>
    </source>
</evidence>
<feature type="transmembrane region" description="Helical" evidence="8">
    <location>
        <begin position="45"/>
        <end position="65"/>
    </location>
</feature>
<protein>
    <submittedName>
        <fullName evidence="9">Iron ABC transporter</fullName>
    </submittedName>
</protein>
<accession>A0A2S7U5L1</accession>
<dbReference type="PANTHER" id="PTHR30472">
    <property type="entry name" value="FERRIC ENTEROBACTIN TRANSPORT SYSTEM PERMEASE PROTEIN"/>
    <property type="match status" value="1"/>
</dbReference>
<evidence type="ECO:0000256" key="7">
    <source>
        <dbReference type="ARBA" id="ARBA00023136"/>
    </source>
</evidence>
<dbReference type="SUPFAM" id="SSF81345">
    <property type="entry name" value="ABC transporter involved in vitamin B12 uptake, BtuC"/>
    <property type="match status" value="1"/>
</dbReference>
<feature type="transmembrane region" description="Helical" evidence="8">
    <location>
        <begin position="294"/>
        <end position="315"/>
    </location>
</feature>
<comment type="caution">
    <text evidence="9">The sequence shown here is derived from an EMBL/GenBank/DDBJ whole genome shotgun (WGS) entry which is preliminary data.</text>
</comment>
<feature type="transmembrane region" description="Helical" evidence="8">
    <location>
        <begin position="77"/>
        <end position="95"/>
    </location>
</feature>
<dbReference type="CDD" id="cd06550">
    <property type="entry name" value="TM_ABC_iron-siderophores_like"/>
    <property type="match status" value="1"/>
</dbReference>
<keyword evidence="5 8" id="KW-0812">Transmembrane</keyword>
<evidence type="ECO:0000256" key="4">
    <source>
        <dbReference type="ARBA" id="ARBA00022475"/>
    </source>
</evidence>
<feature type="transmembrane region" description="Helical" evidence="8">
    <location>
        <begin position="227"/>
        <end position="248"/>
    </location>
</feature>
<keyword evidence="7 8" id="KW-0472">Membrane</keyword>
<dbReference type="GO" id="GO:0005886">
    <property type="term" value="C:plasma membrane"/>
    <property type="evidence" value="ECO:0007669"/>
    <property type="project" value="UniProtKB-SubCell"/>
</dbReference>
<keyword evidence="3" id="KW-0813">Transport</keyword>
<keyword evidence="10" id="KW-1185">Reference proteome</keyword>
<dbReference type="GO" id="GO:0022857">
    <property type="term" value="F:transmembrane transporter activity"/>
    <property type="evidence" value="ECO:0007669"/>
    <property type="project" value="InterPro"/>
</dbReference>
<proteinExistence type="inferred from homology"/>
<dbReference type="Pfam" id="PF01032">
    <property type="entry name" value="FecCD"/>
    <property type="match status" value="1"/>
</dbReference>
<dbReference type="PANTHER" id="PTHR30472:SF25">
    <property type="entry name" value="ABC TRANSPORTER PERMEASE PROTEIN MJ0876-RELATED"/>
    <property type="match status" value="1"/>
</dbReference>
<dbReference type="AlphaFoldDB" id="A0A2S7U5L1"/>
<dbReference type="OrthoDB" id="9811721at2"/>
<comment type="subcellular location">
    <subcellularLocation>
        <location evidence="1">Cell membrane</location>
        <topology evidence="1">Multi-pass membrane protein</topology>
    </subcellularLocation>
</comment>
<feature type="transmembrane region" description="Helical" evidence="8">
    <location>
        <begin position="101"/>
        <end position="125"/>
    </location>
</feature>
<comment type="similarity">
    <text evidence="2">Belongs to the binding-protein-dependent transport system permease family. FecCD subfamily.</text>
</comment>
<evidence type="ECO:0000256" key="8">
    <source>
        <dbReference type="SAM" id="Phobius"/>
    </source>
</evidence>
<evidence type="ECO:0000256" key="6">
    <source>
        <dbReference type="ARBA" id="ARBA00022989"/>
    </source>
</evidence>
<reference evidence="9 10" key="1">
    <citation type="submission" date="2016-12" db="EMBL/GenBank/DDBJ databases">
        <title>Study of bacterial adaptation to deep sea.</title>
        <authorList>
            <person name="Song J."/>
            <person name="Yoshizawa S."/>
            <person name="Kogure K."/>
        </authorList>
    </citation>
    <scope>NUCLEOTIDE SEQUENCE [LARGE SCALE GENOMIC DNA]</scope>
    <source>
        <strain evidence="9 10">SAORIC-165</strain>
    </source>
</reference>
<dbReference type="InterPro" id="IPR000522">
    <property type="entry name" value="ABC_transptr_permease_BtuC"/>
</dbReference>
<evidence type="ECO:0000256" key="1">
    <source>
        <dbReference type="ARBA" id="ARBA00004651"/>
    </source>
</evidence>
<name>A0A2S7U5L1_9BACT</name>
<keyword evidence="6 8" id="KW-1133">Transmembrane helix</keyword>
<organism evidence="9 10">
    <name type="scientific">Rubritalea profundi</name>
    <dbReference type="NCBI Taxonomy" id="1658618"/>
    <lineage>
        <taxon>Bacteria</taxon>
        <taxon>Pseudomonadati</taxon>
        <taxon>Verrucomicrobiota</taxon>
        <taxon>Verrucomicrobiia</taxon>
        <taxon>Verrucomicrobiales</taxon>
        <taxon>Rubritaleaceae</taxon>
        <taxon>Rubritalea</taxon>
    </lineage>
</organism>
<dbReference type="Gene3D" id="1.10.3470.10">
    <property type="entry name" value="ABC transporter involved in vitamin B12 uptake, BtuC"/>
    <property type="match status" value="1"/>
</dbReference>
<keyword evidence="4" id="KW-1003">Cell membrane</keyword>
<sequence length="320" mass="34329">MKRHLLILIACSVLTLLGAPFLGESLILGADPAGLDGLVFWEVRVPRVLLAFLCGAALALGGLVFQAMFRNSLATPYTLGVASGSTFSVALWINFGLSFSVLGITGVSLAALVGALLSVTLVYNLARFSGGLATVSLLLGGVILSFFFSSLTMLVQYFADAGSMFKMMRWTMGSLGQADMDAVLQVLPFVVSGVLLIVQYRRELDLLSIGDELAMSRGVEVKKVRRMLFFAVSMMMAGVVSVCGPIGFVGIMVPHFCRMLFGVVHRELVWMTFLLGGIFLVWCDTLARSVTIGADLPVGIITSLIGGPFFLIVLLRRARV</sequence>
<evidence type="ECO:0000256" key="5">
    <source>
        <dbReference type="ARBA" id="ARBA00022692"/>
    </source>
</evidence>
<evidence type="ECO:0000313" key="10">
    <source>
        <dbReference type="Proteomes" id="UP000239907"/>
    </source>
</evidence>
<feature type="transmembrane region" description="Helical" evidence="8">
    <location>
        <begin position="268"/>
        <end position="287"/>
    </location>
</feature>
<evidence type="ECO:0000313" key="9">
    <source>
        <dbReference type="EMBL" id="PQJ29797.1"/>
    </source>
</evidence>
<dbReference type="InterPro" id="IPR037294">
    <property type="entry name" value="ABC_BtuC-like"/>
</dbReference>
<evidence type="ECO:0000256" key="2">
    <source>
        <dbReference type="ARBA" id="ARBA00007935"/>
    </source>
</evidence>
<dbReference type="RefSeq" id="WP_105044312.1">
    <property type="nucleotide sequence ID" value="NZ_MQWA01000001.1"/>
</dbReference>
<dbReference type="EMBL" id="MQWA01000001">
    <property type="protein sequence ID" value="PQJ29797.1"/>
    <property type="molecule type" value="Genomic_DNA"/>
</dbReference>
<gene>
    <name evidence="9" type="ORF">BSZ32_15795</name>
</gene>